<dbReference type="InterPro" id="IPR036322">
    <property type="entry name" value="WD40_repeat_dom_sf"/>
</dbReference>
<dbReference type="eggNOG" id="KOG1517">
    <property type="taxonomic scope" value="Eukaryota"/>
</dbReference>
<dbReference type="GO" id="GO:0030307">
    <property type="term" value="P:positive regulation of cell growth"/>
    <property type="evidence" value="ECO:0007669"/>
    <property type="project" value="TreeGrafter"/>
</dbReference>
<name>F4RLY3_MELLP</name>
<dbReference type="PANTHER" id="PTHR12848">
    <property type="entry name" value="REGULATORY-ASSOCIATED PROTEIN OF MTOR"/>
    <property type="match status" value="1"/>
</dbReference>
<evidence type="ECO:0000259" key="5">
    <source>
        <dbReference type="SMART" id="SM01302"/>
    </source>
</evidence>
<feature type="region of interest" description="Disordered" evidence="4">
    <location>
        <begin position="1"/>
        <end position="141"/>
    </location>
</feature>
<keyword evidence="7" id="KW-1185">Reference proteome</keyword>
<evidence type="ECO:0000313" key="7">
    <source>
        <dbReference type="Proteomes" id="UP000001072"/>
    </source>
</evidence>
<proteinExistence type="inferred from homology"/>
<dbReference type="Proteomes" id="UP000001072">
    <property type="component" value="Unassembled WGS sequence"/>
</dbReference>
<dbReference type="InterPro" id="IPR029347">
    <property type="entry name" value="Raptor_N"/>
</dbReference>
<dbReference type="GO" id="GO:0071230">
    <property type="term" value="P:cellular response to amino acid stimulus"/>
    <property type="evidence" value="ECO:0007669"/>
    <property type="project" value="TreeGrafter"/>
</dbReference>
<dbReference type="GO" id="GO:0031931">
    <property type="term" value="C:TORC1 complex"/>
    <property type="evidence" value="ECO:0007669"/>
    <property type="project" value="EnsemblFungi"/>
</dbReference>
<dbReference type="GO" id="GO:0000329">
    <property type="term" value="C:fungal-type vacuole membrane"/>
    <property type="evidence" value="ECO:0007669"/>
    <property type="project" value="EnsemblFungi"/>
</dbReference>
<keyword evidence="2" id="KW-0853">WD repeat</keyword>
<dbReference type="PANTHER" id="PTHR12848:SF16">
    <property type="entry name" value="REGULATORY-ASSOCIATED PROTEIN OF MTOR"/>
    <property type="match status" value="1"/>
</dbReference>
<protein>
    <recommendedName>
        <fullName evidence="5">Raptor N-terminal CASPase-like domain-containing protein</fullName>
    </recommendedName>
</protein>
<dbReference type="Gene3D" id="1.25.10.10">
    <property type="entry name" value="Leucine-rich Repeat Variant"/>
    <property type="match status" value="1"/>
</dbReference>
<dbReference type="GO" id="GO:0005886">
    <property type="term" value="C:plasma membrane"/>
    <property type="evidence" value="ECO:0007669"/>
    <property type="project" value="EnsemblFungi"/>
</dbReference>
<dbReference type="GO" id="GO:0009267">
    <property type="term" value="P:cellular response to starvation"/>
    <property type="evidence" value="ECO:0007669"/>
    <property type="project" value="EnsemblFungi"/>
</dbReference>
<dbReference type="InterPro" id="IPR015943">
    <property type="entry name" value="WD40/YVTN_repeat-like_dom_sf"/>
</dbReference>
<feature type="compositionally biased region" description="Basic residues" evidence="4">
    <location>
        <begin position="68"/>
        <end position="79"/>
    </location>
</feature>
<evidence type="ECO:0000256" key="4">
    <source>
        <dbReference type="SAM" id="MobiDB-lite"/>
    </source>
</evidence>
<dbReference type="SMART" id="SM00320">
    <property type="entry name" value="WD40"/>
    <property type="match status" value="5"/>
</dbReference>
<evidence type="ECO:0000256" key="1">
    <source>
        <dbReference type="ARBA" id="ARBA00009257"/>
    </source>
</evidence>
<gene>
    <name evidence="6" type="ORF">MELLADRAFT_36026</name>
</gene>
<dbReference type="Gene3D" id="2.130.10.10">
    <property type="entry name" value="YVTN repeat-like/Quinoprotein amine dehydrogenase"/>
    <property type="match status" value="1"/>
</dbReference>
<feature type="compositionally biased region" description="Low complexity" evidence="4">
    <location>
        <begin position="1003"/>
        <end position="1014"/>
    </location>
</feature>
<dbReference type="InterPro" id="IPR016024">
    <property type="entry name" value="ARM-type_fold"/>
</dbReference>
<dbReference type="KEGG" id="mlr:MELLADRAFT_36026"/>
<dbReference type="FunCoup" id="F4RLY3">
    <property type="interactions" value="314"/>
</dbReference>
<dbReference type="STRING" id="747676.F4RLY3"/>
<dbReference type="GO" id="GO:0030874">
    <property type="term" value="C:nucleolar chromatin"/>
    <property type="evidence" value="ECO:0007669"/>
    <property type="project" value="EnsemblFungi"/>
</dbReference>
<evidence type="ECO:0000256" key="2">
    <source>
        <dbReference type="ARBA" id="ARBA00022574"/>
    </source>
</evidence>
<dbReference type="SUPFAM" id="SSF48371">
    <property type="entry name" value="ARM repeat"/>
    <property type="match status" value="1"/>
</dbReference>
<dbReference type="EMBL" id="GL883107">
    <property type="protein sequence ID" value="EGG06627.1"/>
    <property type="molecule type" value="Genomic_DNA"/>
</dbReference>
<accession>F4RLY3</accession>
<organism evidence="7">
    <name type="scientific">Melampsora larici-populina (strain 98AG31 / pathotype 3-4-7)</name>
    <name type="common">Poplar leaf rust fungus</name>
    <dbReference type="NCBI Taxonomy" id="747676"/>
    <lineage>
        <taxon>Eukaryota</taxon>
        <taxon>Fungi</taxon>
        <taxon>Dikarya</taxon>
        <taxon>Basidiomycota</taxon>
        <taxon>Pucciniomycotina</taxon>
        <taxon>Pucciniomycetes</taxon>
        <taxon>Pucciniales</taxon>
        <taxon>Melampsoraceae</taxon>
        <taxon>Melampsora</taxon>
    </lineage>
</organism>
<feature type="compositionally biased region" description="Basic and acidic residues" evidence="4">
    <location>
        <begin position="992"/>
        <end position="1002"/>
    </location>
</feature>
<dbReference type="RefSeq" id="XP_007410067.1">
    <property type="nucleotide sequence ID" value="XM_007410005.1"/>
</dbReference>
<feature type="region of interest" description="Disordered" evidence="4">
    <location>
        <begin position="962"/>
        <end position="1014"/>
    </location>
</feature>
<dbReference type="GO" id="GO:0031139">
    <property type="term" value="P:positive regulation of conjugation with cellular fusion"/>
    <property type="evidence" value="ECO:0007669"/>
    <property type="project" value="EnsemblFungi"/>
</dbReference>
<dbReference type="Pfam" id="PF14538">
    <property type="entry name" value="Raptor_N"/>
    <property type="match status" value="1"/>
</dbReference>
<dbReference type="SMART" id="SM01302">
    <property type="entry name" value="Raptor_N"/>
    <property type="match status" value="1"/>
</dbReference>
<evidence type="ECO:0000256" key="3">
    <source>
        <dbReference type="ARBA" id="ARBA00022737"/>
    </source>
</evidence>
<dbReference type="GO" id="GO:0030674">
    <property type="term" value="F:protein-macromolecule adaptor activity"/>
    <property type="evidence" value="ECO:0007669"/>
    <property type="project" value="TreeGrafter"/>
</dbReference>
<feature type="compositionally biased region" description="Polar residues" evidence="4">
    <location>
        <begin position="1"/>
        <end position="21"/>
    </location>
</feature>
<feature type="domain" description="Raptor N-terminal CASPase-like" evidence="5">
    <location>
        <begin position="213"/>
        <end position="369"/>
    </location>
</feature>
<dbReference type="GO" id="GO:0043130">
    <property type="term" value="F:ubiquitin binding"/>
    <property type="evidence" value="ECO:0007669"/>
    <property type="project" value="EnsemblFungi"/>
</dbReference>
<dbReference type="InParanoid" id="F4RLY3"/>
<dbReference type="InterPro" id="IPR011989">
    <property type="entry name" value="ARM-like"/>
</dbReference>
<dbReference type="GeneID" id="18927526"/>
<dbReference type="GO" id="GO:0010506">
    <property type="term" value="P:regulation of autophagy"/>
    <property type="evidence" value="ECO:0007669"/>
    <property type="project" value="TreeGrafter"/>
</dbReference>
<dbReference type="PRINTS" id="PR01547">
    <property type="entry name" value="YEAST176DUF"/>
</dbReference>
<dbReference type="InterPro" id="IPR001680">
    <property type="entry name" value="WD40_rpt"/>
</dbReference>
<dbReference type="SUPFAM" id="SSF50978">
    <property type="entry name" value="WD40 repeat-like"/>
    <property type="match status" value="1"/>
</dbReference>
<dbReference type="VEuPathDB" id="FungiDB:MELLADRAFT_36026"/>
<dbReference type="HOGENOM" id="CLU_001136_3_1_1"/>
<sequence>MNGESIETSESNSIQTHQNLNGNGKVKGKGKGTGKAIENTNNTHQSTSHRSHRSHHSNHRSSYLSSFQRRHQQQSRRHRFPDNSLRFPSDHQTGEDPIQSYIPHHHHHDDDEEEDEDNLSNSSFTDQSHDSDYSPQSSMLAYSSEPEDGLLRLRIHESRQQHLLRHGFNEAYNSDEYLEGLAKTYFMYWDDTPYKTTKPSDLKQIPFWRPPVKHRTVCAALFLCLRLGFDPPDVVKTSPAPKLEAWVDPKMYPKESVLETIAKRLQDQFESLAPPHARVKFKTYPDVYSEEFKKTLIGLRKYSKNDRCLVYYNGHGVPKPTQTGELWVFNKAYTQYIPISIADILSWAGPPSVFIWDCNNAGHIVNAIIQASATKDEEIAAELELRRLQGSSGSQIPQFLLQNPAIRYSDTIQLAACQADQMLPRDPEAPADIFTACLSSPIEMALRFYVLRNNARDANWTSTAEFFNDLGKIDKVPGRMEMRRTPLGELTWIFTSIADAIAWNHLDRHLFTRIFRGDLVLAALFRGFLLAERVMRAYGCTPISMPKLPPTHQSELWKCWDLEVDMCLSQLPAIWRSEAIRAEYDMIPYRTSTFFSQQLTAFELCRPGDDLYPPSPPQLPIVLQVLLSQLHRLRALILLCRFMDLGPWAVHLSLSIGIFQYVLKLLQAPAAELRPVLIFIWARILTVYPEGRMELFRPAPVEYFVRLLAPHTPELLPVANVVDHKAMCAFILSIGCKNLPAHANRLLNLGVLEILVHRLPELVASQRQWYLILLAHLWEQSGAAKGRAIRMGVHTVVSELLTDTVPEVRTAAMYAFGTLLGVSTDPNGIGEIEDELINSAMVCCHSSNDGSPMLRKELVIVLSALVDQHLGEFIVAAFLAGQSNEEAKVMKTSDLIKKYRNEEDARKYGNGMNGNESIKPYLWLQYSSIYQILLDLTLDPVEEVSEAAIIVVDYIHSRLTSSTPFARSPETTEDGPSRLQNRLRNVGVNVGTDRKSEEETRANPRSSSNPSSIDTPISLLWERRSKLGSSEVPLETIIARTRLSDDERRQRQRVYPLLTKSVNTHQESTFDYLIYLGLHDSEELKVEGNQRKRNLPLRSSYYNLSCFVFLKPRMADKEVGMVGEETQIKALWRKNRNEKIILESQPLKADAARLPWDRIVNEWKTESVVSQVVMHQFEDQIITSDIDGYLTVYDTENKIKLNRFKNSDDRRGGSRITSVKLVNEDDVALVLTGTADGNVRIFRNYERKPELVTGFKSLPNSEPSKVGSSGLILDWQQSSGLLLCGGDSREIKVWNSKKEMCIENIKTRSGSPLTSLSSDHVSSFIICAGFGDGSIRVYDRRESLKSSMVRVYKAIHRSWVHTLHMQRGGQRELVSGDSCGDVVQWDVRLDQPLRFFRAHDDGMPALDIHEHAPVFAT</sequence>
<keyword evidence="3" id="KW-0677">Repeat</keyword>
<dbReference type="GO" id="GO:0031929">
    <property type="term" value="P:TOR signaling"/>
    <property type="evidence" value="ECO:0007669"/>
    <property type="project" value="InterPro"/>
</dbReference>
<reference evidence="7" key="1">
    <citation type="journal article" date="2011" name="Proc. Natl. Acad. Sci. U.S.A.">
        <title>Obligate biotrophy features unraveled by the genomic analysis of rust fungi.</title>
        <authorList>
            <person name="Duplessis S."/>
            <person name="Cuomo C.A."/>
            <person name="Lin Y.-C."/>
            <person name="Aerts A."/>
            <person name="Tisserant E."/>
            <person name="Veneault-Fourrey C."/>
            <person name="Joly D.L."/>
            <person name="Hacquard S."/>
            <person name="Amselem J."/>
            <person name="Cantarel B.L."/>
            <person name="Chiu R."/>
            <person name="Coutinho P.M."/>
            <person name="Feau N."/>
            <person name="Field M."/>
            <person name="Frey P."/>
            <person name="Gelhaye E."/>
            <person name="Goldberg J."/>
            <person name="Grabherr M.G."/>
            <person name="Kodira C.D."/>
            <person name="Kohler A."/>
            <person name="Kuees U."/>
            <person name="Lindquist E.A."/>
            <person name="Lucas S.M."/>
            <person name="Mago R."/>
            <person name="Mauceli E."/>
            <person name="Morin E."/>
            <person name="Murat C."/>
            <person name="Pangilinan J.L."/>
            <person name="Park R."/>
            <person name="Pearson M."/>
            <person name="Quesneville H."/>
            <person name="Rouhier N."/>
            <person name="Sakthikumar S."/>
            <person name="Salamov A.A."/>
            <person name="Schmutz J."/>
            <person name="Selles B."/>
            <person name="Shapiro H."/>
            <person name="Tanguay P."/>
            <person name="Tuskan G.A."/>
            <person name="Henrissat B."/>
            <person name="Van de Peer Y."/>
            <person name="Rouze P."/>
            <person name="Ellis J.G."/>
            <person name="Dodds P.N."/>
            <person name="Schein J.E."/>
            <person name="Zhong S."/>
            <person name="Hamelin R.C."/>
            <person name="Grigoriev I.V."/>
            <person name="Szabo L.J."/>
            <person name="Martin F."/>
        </authorList>
    </citation>
    <scope>NUCLEOTIDE SEQUENCE [LARGE SCALE GENOMIC DNA]</scope>
    <source>
        <strain evidence="7">98AG31 / pathotype 3-4-7</strain>
    </source>
</reference>
<comment type="similarity">
    <text evidence="1">Belongs to the WD repeat RAPTOR family.</text>
</comment>
<dbReference type="OrthoDB" id="10262360at2759"/>
<dbReference type="InterPro" id="IPR004083">
    <property type="entry name" value="Raptor"/>
</dbReference>
<feature type="compositionally biased region" description="Basic residues" evidence="4">
    <location>
        <begin position="47"/>
        <end position="59"/>
    </location>
</feature>
<evidence type="ECO:0000313" key="6">
    <source>
        <dbReference type="EMBL" id="EGG06627.1"/>
    </source>
</evidence>